<keyword evidence="4" id="KW-1185">Reference proteome</keyword>
<evidence type="ECO:0000313" key="4">
    <source>
        <dbReference type="Proteomes" id="UP000827544"/>
    </source>
</evidence>
<dbReference type="Pfam" id="PF20195">
    <property type="entry name" value="DUF6558"/>
    <property type="match status" value="1"/>
</dbReference>
<sequence length="265" mass="30553">MAYFLGVKRMPTIKDKVHFNFNGVSSRTHKVMHVVLDSGMYEENFVASRELNETTVRGNKKPMLHSVEETPLEFEMVIAVDGKYTDAQIDGIIRWLWTDYYKPLYFEGKENKVYYCMPIGDASIVHNGLSRGYFTITMRCDSSLVYSPTMTTSSTTVTTTPQTITINSDSHFDVYPEISIKKSGVGHVTLEFLDDKGNIFEVRDLTNAEDIYINCEKEIIQTDIIGVYRYDKIVGHFPRLLYGQNRVKITGACQIQFRYKNTYRF</sequence>
<dbReference type="InterPro" id="IPR046688">
    <property type="entry name" value="DUF6558_N"/>
</dbReference>
<gene>
    <name evidence="3" type="ORF">NATE_215</name>
</gene>
<protein>
    <submittedName>
        <fullName evidence="3">Tail protein</fullName>
    </submittedName>
</protein>
<name>A0AAE8YUL0_9CAUD</name>
<evidence type="ECO:0000259" key="2">
    <source>
        <dbReference type="Pfam" id="PF20753"/>
    </source>
</evidence>
<dbReference type="Gene3D" id="2.40.30.200">
    <property type="match status" value="1"/>
</dbReference>
<organism evidence="3 4">
    <name type="scientific">Bacillus phage vB_BanS_Nate</name>
    <dbReference type="NCBI Taxonomy" id="2894788"/>
    <lineage>
        <taxon>Viruses</taxon>
        <taxon>Duplodnaviria</taxon>
        <taxon>Heunggongvirae</taxon>
        <taxon>Uroviricota</taxon>
        <taxon>Caudoviricetes</taxon>
        <taxon>Joanripponvirinae</taxon>
        <taxon>Natevirus</taxon>
        <taxon>Natevirus nate</taxon>
    </lineage>
</organism>
<accession>A0AAE8YUL0</accession>
<dbReference type="Pfam" id="PF20753">
    <property type="entry name" value="DUF6558_C"/>
    <property type="match status" value="1"/>
</dbReference>
<dbReference type="Proteomes" id="UP000827544">
    <property type="component" value="Segment"/>
</dbReference>
<proteinExistence type="predicted"/>
<dbReference type="EMBL" id="OK499992">
    <property type="protein sequence ID" value="UGO51068.1"/>
    <property type="molecule type" value="Genomic_DNA"/>
</dbReference>
<evidence type="ECO:0000313" key="3">
    <source>
        <dbReference type="EMBL" id="UGO51068.1"/>
    </source>
</evidence>
<feature type="domain" description="DUF6558" evidence="1">
    <location>
        <begin position="18"/>
        <end position="142"/>
    </location>
</feature>
<dbReference type="InterPro" id="IPR048276">
    <property type="entry name" value="Phage_tail-like_C"/>
</dbReference>
<evidence type="ECO:0000259" key="1">
    <source>
        <dbReference type="Pfam" id="PF20195"/>
    </source>
</evidence>
<reference evidence="3" key="1">
    <citation type="submission" date="2021-10" db="EMBL/GenBank/DDBJ databases">
        <authorList>
            <person name="Lavering E.D."/>
            <person name="James R."/>
            <person name="Fairholm J.D."/>
            <person name="Ogilvie B.H."/>
            <person name="Thurgood T.L."/>
            <person name="Robison R.A."/>
            <person name="Grose J.H."/>
        </authorList>
    </citation>
    <scope>NUCLEOTIDE SEQUENCE</scope>
</reference>
<feature type="domain" description="Phage tail-like C-terminal" evidence="2">
    <location>
        <begin position="146"/>
        <end position="259"/>
    </location>
</feature>